<dbReference type="InterPro" id="IPR036514">
    <property type="entry name" value="SGNH_hydro_sf"/>
</dbReference>
<evidence type="ECO:0000313" key="3">
    <source>
        <dbReference type="Proteomes" id="UP000233332"/>
    </source>
</evidence>
<dbReference type="EMBL" id="NXGX01000001">
    <property type="protein sequence ID" value="PKR60253.1"/>
    <property type="molecule type" value="Genomic_DNA"/>
</dbReference>
<dbReference type="GO" id="GO:0016788">
    <property type="term" value="F:hydrolase activity, acting on ester bonds"/>
    <property type="evidence" value="ECO:0007669"/>
    <property type="project" value="UniProtKB-ARBA"/>
</dbReference>
<evidence type="ECO:0000313" key="2">
    <source>
        <dbReference type="EMBL" id="PKR60253.1"/>
    </source>
</evidence>
<dbReference type="InterPro" id="IPR013830">
    <property type="entry name" value="SGNH_hydro"/>
</dbReference>
<reference evidence="2 3" key="1">
    <citation type="submission" date="2017-09" db="EMBL/GenBank/DDBJ databases">
        <title>Biodiversity and function of Thalassospira species in the particle-attached aromatic-hydrocarbon-degrading consortia from the surface seawater of the China South Sea.</title>
        <authorList>
            <person name="Dong C."/>
            <person name="Lai Q."/>
            <person name="Shao Z."/>
        </authorList>
    </citation>
    <scope>NUCLEOTIDE SEQUENCE [LARGE SCALE GENOMIC DNA]</scope>
    <source>
        <strain evidence="2 3">139Z-12</strain>
    </source>
</reference>
<dbReference type="Proteomes" id="UP000233332">
    <property type="component" value="Unassembled WGS sequence"/>
</dbReference>
<accession>A0A2N3LBN9</accession>
<dbReference type="SUPFAM" id="SSF52266">
    <property type="entry name" value="SGNH hydrolase"/>
    <property type="match status" value="1"/>
</dbReference>
<evidence type="ECO:0000259" key="1">
    <source>
        <dbReference type="Pfam" id="PF14606"/>
    </source>
</evidence>
<dbReference type="RefSeq" id="WP_101299592.1">
    <property type="nucleotide sequence ID" value="NZ_NXGX01000001.1"/>
</dbReference>
<organism evidence="2 3">
    <name type="scientific">Thalassospira lohafexi</name>
    <dbReference type="NCBI Taxonomy" id="744227"/>
    <lineage>
        <taxon>Bacteria</taxon>
        <taxon>Pseudomonadati</taxon>
        <taxon>Pseudomonadota</taxon>
        <taxon>Alphaproteobacteria</taxon>
        <taxon>Rhodospirillales</taxon>
        <taxon>Thalassospiraceae</taxon>
        <taxon>Thalassospira</taxon>
    </lineage>
</organism>
<dbReference type="Pfam" id="PF14606">
    <property type="entry name" value="Lipase_GDSL_3"/>
    <property type="match status" value="1"/>
</dbReference>
<sequence>MIKNAITTPITGDIVRGAIDLESTETGTIAHRLPDWARAQCLDPQLAMAEAQPSGVHLVFRTTATEIALEAVPTKRSYVGMPPRPNGMYDLLVDGKLVQQATIDAGHVLHIDMTKGTATPQKGAPGFARFTELPSGPKNIEIWLPHNETTELFALHCNAAIEPGRMNAPSTPNRRVWLHYGSSISQGSDAASPTGTWPAVAALACNVDLINMGFGGGALLDPFIARTIRNEKANLISLKIGINLVNADIMRLRAFTSAVHGFIDTIRDGHPLTPLLVISPIYCPIHEETPGPCNFDFAALANGTLKFQATGDRGETAHGKLTLQIIRDELSKIVTQRSSTDANLHYLDGQSLYGPADYAHMPLPDELHPDAATHHKIGDRFIANVFGPNGVFAPA</sequence>
<gene>
    <name evidence="2" type="ORF">COO92_02530</name>
</gene>
<name>A0A2N3LBN9_9PROT</name>
<dbReference type="Gene3D" id="2.60.120.260">
    <property type="entry name" value="Galactose-binding domain-like"/>
    <property type="match status" value="1"/>
</dbReference>
<feature type="domain" description="SGNH hydrolase-type esterase" evidence="1">
    <location>
        <begin position="179"/>
        <end position="279"/>
    </location>
</feature>
<comment type="caution">
    <text evidence="2">The sequence shown here is derived from an EMBL/GenBank/DDBJ whole genome shotgun (WGS) entry which is preliminary data.</text>
</comment>
<dbReference type="Gene3D" id="3.40.50.1110">
    <property type="entry name" value="SGNH hydrolase"/>
    <property type="match status" value="1"/>
</dbReference>
<dbReference type="AlphaFoldDB" id="A0A2N3LBN9"/>
<proteinExistence type="predicted"/>
<protein>
    <submittedName>
        <fullName evidence="2">Lipase</fullName>
    </submittedName>
</protein>
<keyword evidence="3" id="KW-1185">Reference proteome</keyword>